<gene>
    <name evidence="5" type="ORF">J2Z70_004569</name>
</gene>
<evidence type="ECO:0000256" key="3">
    <source>
        <dbReference type="ARBA" id="ARBA00022679"/>
    </source>
</evidence>
<dbReference type="PANTHER" id="PTHR22916">
    <property type="entry name" value="GLYCOSYLTRANSFERASE"/>
    <property type="match status" value="1"/>
</dbReference>
<keyword evidence="2" id="KW-0328">Glycosyltransferase</keyword>
<proteinExistence type="inferred from homology"/>
<comment type="caution">
    <text evidence="5">The sequence shown here is derived from an EMBL/GenBank/DDBJ whole genome shotgun (WGS) entry which is preliminary data.</text>
</comment>
<evidence type="ECO:0000256" key="2">
    <source>
        <dbReference type="ARBA" id="ARBA00022676"/>
    </source>
</evidence>
<dbReference type="CDD" id="cd00761">
    <property type="entry name" value="Glyco_tranf_GTA_type"/>
    <property type="match status" value="1"/>
</dbReference>
<keyword evidence="3" id="KW-0808">Transferase</keyword>
<evidence type="ECO:0000259" key="4">
    <source>
        <dbReference type="Pfam" id="PF00535"/>
    </source>
</evidence>
<dbReference type="EMBL" id="JAGGLV010000017">
    <property type="protein sequence ID" value="MBP2114403.1"/>
    <property type="molecule type" value="Genomic_DNA"/>
</dbReference>
<feature type="domain" description="Glycosyltransferase 2-like" evidence="4">
    <location>
        <begin position="8"/>
        <end position="173"/>
    </location>
</feature>
<dbReference type="SUPFAM" id="SSF53448">
    <property type="entry name" value="Nucleotide-diphospho-sugar transferases"/>
    <property type="match status" value="1"/>
</dbReference>
<evidence type="ECO:0000313" key="5">
    <source>
        <dbReference type="EMBL" id="MBP2114403.1"/>
    </source>
</evidence>
<reference evidence="5 6" key="1">
    <citation type="submission" date="2021-03" db="EMBL/GenBank/DDBJ databases">
        <title>Genomic Encyclopedia of Type Strains, Phase IV (KMG-IV): sequencing the most valuable type-strain genomes for metagenomic binning, comparative biology and taxonomic classification.</title>
        <authorList>
            <person name="Goeker M."/>
        </authorList>
    </citation>
    <scope>NUCLEOTIDE SEQUENCE [LARGE SCALE GENOMIC DNA]</scope>
    <source>
        <strain evidence="5 6">DSM 101953</strain>
    </source>
</reference>
<dbReference type="Pfam" id="PF00535">
    <property type="entry name" value="Glycos_transf_2"/>
    <property type="match status" value="1"/>
</dbReference>
<dbReference type="InterPro" id="IPR001173">
    <property type="entry name" value="Glyco_trans_2-like"/>
</dbReference>
<name>A0ABS4NWI3_9BACL</name>
<protein>
    <submittedName>
        <fullName evidence="5">Glycosyltransferase involved in cell wall biosynthesis</fullName>
    </submittedName>
</protein>
<keyword evidence="6" id="KW-1185">Reference proteome</keyword>
<dbReference type="PANTHER" id="PTHR22916:SF51">
    <property type="entry name" value="GLYCOSYLTRANSFERASE EPSH-RELATED"/>
    <property type="match status" value="1"/>
</dbReference>
<comment type="similarity">
    <text evidence="1">Belongs to the glycosyltransferase 2 family.</text>
</comment>
<organism evidence="5 6">
    <name type="scientific">Paenibacillus silagei</name>
    <dbReference type="NCBI Taxonomy" id="1670801"/>
    <lineage>
        <taxon>Bacteria</taxon>
        <taxon>Bacillati</taxon>
        <taxon>Bacillota</taxon>
        <taxon>Bacilli</taxon>
        <taxon>Bacillales</taxon>
        <taxon>Paenibacillaceae</taxon>
        <taxon>Paenibacillus</taxon>
    </lineage>
</organism>
<dbReference type="Proteomes" id="UP000773462">
    <property type="component" value="Unassembled WGS sequence"/>
</dbReference>
<dbReference type="RefSeq" id="WP_209876916.1">
    <property type="nucleotide sequence ID" value="NZ_JAGGLV010000017.1"/>
</dbReference>
<accession>A0ABS4NWI3</accession>
<evidence type="ECO:0000313" key="6">
    <source>
        <dbReference type="Proteomes" id="UP000773462"/>
    </source>
</evidence>
<sequence length="318" mass="37038">MSNKLVVSIIVPIYNVEQYLVRCLKSLVNQTYKNIEIILVDDGSPDNCGDICDEYSKRDNRVKVVHKKNGGLSDARNSGLKIAQGEFVLFVDSDDFIELDAVEKLLAYANENRLDVVCGNAYRIKDANSSKYIMIGGTSNNKVMTGEQYLVDCIKYKKFSVAVWTRMYRRDLIQNNNIYFTRGLLHEDENWTPKLLLAAERVGYLNYSFYNYLIRDNSITQTGDKRKHVADVIKTCVELELEYNKLNINRVNKRVLKDYLVRLYINTCTFGEYDKKIYSSQIDKKFLIRNSYLFKTKLEIIVFILNISLYRSIKLRFS</sequence>
<evidence type="ECO:0000256" key="1">
    <source>
        <dbReference type="ARBA" id="ARBA00006739"/>
    </source>
</evidence>
<dbReference type="Gene3D" id="3.90.550.10">
    <property type="entry name" value="Spore Coat Polysaccharide Biosynthesis Protein SpsA, Chain A"/>
    <property type="match status" value="1"/>
</dbReference>
<dbReference type="InterPro" id="IPR029044">
    <property type="entry name" value="Nucleotide-diphossugar_trans"/>
</dbReference>